<reference evidence="2 3" key="1">
    <citation type="submission" date="2014-08" db="EMBL/GenBank/DDBJ databases">
        <authorList>
            <person name="Chen Y.-H."/>
        </authorList>
    </citation>
    <scope>NUCLEOTIDE SEQUENCE [LARGE SCALE GENOMIC DNA]</scope>
</reference>
<accession>A0A0T7FBD2</accession>
<organism evidence="2 3">
    <name type="scientific">Neorhizobium galegae bv. officinalis</name>
    <dbReference type="NCBI Taxonomy" id="323656"/>
    <lineage>
        <taxon>Bacteria</taxon>
        <taxon>Pseudomonadati</taxon>
        <taxon>Pseudomonadota</taxon>
        <taxon>Alphaproteobacteria</taxon>
        <taxon>Hyphomicrobiales</taxon>
        <taxon>Rhizobiaceae</taxon>
        <taxon>Rhizobium/Agrobacterium group</taxon>
        <taxon>Neorhizobium</taxon>
    </lineage>
</organism>
<dbReference type="AlphaFoldDB" id="A0A0T7FBD2"/>
<evidence type="ECO:0000256" key="1">
    <source>
        <dbReference type="SAM" id="SignalP"/>
    </source>
</evidence>
<evidence type="ECO:0000313" key="2">
    <source>
        <dbReference type="EMBL" id="CDZ32344.1"/>
    </source>
</evidence>
<dbReference type="Proteomes" id="UP000046176">
    <property type="component" value="Unassembled WGS sequence"/>
</dbReference>
<feature type="signal peptide" evidence="1">
    <location>
        <begin position="1"/>
        <end position="29"/>
    </location>
</feature>
<evidence type="ECO:0000313" key="3">
    <source>
        <dbReference type="Proteomes" id="UP000046176"/>
    </source>
</evidence>
<protein>
    <submittedName>
        <fullName evidence="2">Uncharacterized protein</fullName>
    </submittedName>
</protein>
<keyword evidence="1" id="KW-0732">Signal</keyword>
<gene>
    <name evidence="2" type="ORF">NGAL_HAMBI1145_11150</name>
</gene>
<proteinExistence type="predicted"/>
<feature type="chain" id="PRO_5006682002" evidence="1">
    <location>
        <begin position="30"/>
        <end position="187"/>
    </location>
</feature>
<dbReference type="OrthoDB" id="7375531at2"/>
<sequence length="187" mass="20207">MTRAALMILTIVTAAALLAALQATTPHYAMLTGPIRTTGQQTETVLSTTFSVKVHRVLKARTIAYTRFGRAVELQSSGVWVVASAELRAFQETMPVRAATLIGASGRSYRQSRRAGEAPGIISAKVVQPGLPTTGIFVFELPEDETRSMKLLLSEQYGPQLKDEIGVLLEQDGIAPRNRLEIGKDGV</sequence>
<name>A0A0T7FBD2_NEOGA</name>
<dbReference type="EMBL" id="CCRH01000002">
    <property type="protein sequence ID" value="CDZ32344.1"/>
    <property type="molecule type" value="Genomic_DNA"/>
</dbReference>